<protein>
    <submittedName>
        <fullName evidence="1">Nuclear transport factor 2 family protein</fullName>
    </submittedName>
</protein>
<keyword evidence="2" id="KW-1185">Reference proteome</keyword>
<accession>A0ABV5KAZ2</accession>
<dbReference type="EMBL" id="JBHMDG010000010">
    <property type="protein sequence ID" value="MFB9312995.1"/>
    <property type="molecule type" value="Genomic_DNA"/>
</dbReference>
<dbReference type="Proteomes" id="UP001589750">
    <property type="component" value="Unassembled WGS sequence"/>
</dbReference>
<sequence>MVSTSPTPDLTRAELDEFWESWLQVNRDAEQQGDWRVMAEWYAEDASYGWMYSHDEHFMAVGRDQIRDWAIGIEMDGFDGWHYDYQATVVDDRNAMIVGFWKQRSGITNDETGREYEILGIGGSWFGVERQTSGADVGRLKFAWQRDWFDMPSTAHTFIEILKAGKAPATLLKRMEVAGHGVPGHYHLSDIPSPVWPPPVEAGMYLITTSTGSTTEGTS</sequence>
<dbReference type="RefSeq" id="WP_170215495.1">
    <property type="nucleotide sequence ID" value="NZ_JBHMDG010000010.1"/>
</dbReference>
<dbReference type="Gene3D" id="3.10.450.50">
    <property type="match status" value="1"/>
</dbReference>
<gene>
    <name evidence="1" type="ORF">ACFFRI_08060</name>
</gene>
<reference evidence="1 2" key="1">
    <citation type="submission" date="2024-09" db="EMBL/GenBank/DDBJ databases">
        <authorList>
            <person name="Sun Q."/>
            <person name="Mori K."/>
        </authorList>
    </citation>
    <scope>NUCLEOTIDE SEQUENCE [LARGE SCALE GENOMIC DNA]</scope>
    <source>
        <strain evidence="1 2">JCM 9626</strain>
    </source>
</reference>
<dbReference type="InterPro" id="IPR032710">
    <property type="entry name" value="NTF2-like_dom_sf"/>
</dbReference>
<evidence type="ECO:0000313" key="1">
    <source>
        <dbReference type="EMBL" id="MFB9312995.1"/>
    </source>
</evidence>
<proteinExistence type="predicted"/>
<dbReference type="SUPFAM" id="SSF54427">
    <property type="entry name" value="NTF2-like"/>
    <property type="match status" value="1"/>
</dbReference>
<name>A0ABV5KAZ2_9ACTN</name>
<comment type="caution">
    <text evidence="1">The sequence shown here is derived from an EMBL/GenBank/DDBJ whole genome shotgun (WGS) entry which is preliminary data.</text>
</comment>
<evidence type="ECO:0000313" key="2">
    <source>
        <dbReference type="Proteomes" id="UP001589750"/>
    </source>
</evidence>
<organism evidence="1 2">
    <name type="scientific">Nocardioides plantarum</name>
    <dbReference type="NCBI Taxonomy" id="29299"/>
    <lineage>
        <taxon>Bacteria</taxon>
        <taxon>Bacillati</taxon>
        <taxon>Actinomycetota</taxon>
        <taxon>Actinomycetes</taxon>
        <taxon>Propionibacteriales</taxon>
        <taxon>Nocardioidaceae</taxon>
        <taxon>Nocardioides</taxon>
    </lineage>
</organism>